<feature type="compositionally biased region" description="Basic and acidic residues" evidence="2">
    <location>
        <begin position="1646"/>
        <end position="1658"/>
    </location>
</feature>
<reference evidence="5" key="1">
    <citation type="submission" date="2025-08" db="UniProtKB">
        <authorList>
            <consortium name="RefSeq"/>
        </authorList>
    </citation>
    <scope>IDENTIFICATION</scope>
    <source>
        <tissue evidence="5">Muscle</tissue>
    </source>
</reference>
<feature type="compositionally biased region" description="Basic and acidic residues" evidence="2">
    <location>
        <begin position="1563"/>
        <end position="1579"/>
    </location>
</feature>
<dbReference type="SMART" id="SM00498">
    <property type="entry name" value="FH2"/>
    <property type="match status" value="1"/>
</dbReference>
<feature type="compositionally biased region" description="Low complexity" evidence="2">
    <location>
        <begin position="1668"/>
        <end position="1678"/>
    </location>
</feature>
<dbReference type="PROSITE" id="PS51444">
    <property type="entry name" value="FH2"/>
    <property type="match status" value="1"/>
</dbReference>
<feature type="compositionally biased region" description="Polar residues" evidence="2">
    <location>
        <begin position="1842"/>
        <end position="1857"/>
    </location>
</feature>
<feature type="compositionally biased region" description="Polar residues" evidence="2">
    <location>
        <begin position="1184"/>
        <end position="1200"/>
    </location>
</feature>
<dbReference type="Gene3D" id="1.20.58.2220">
    <property type="entry name" value="Formin, FH2 domain"/>
    <property type="match status" value="1"/>
</dbReference>
<name>A0ABM1RWF9_LIMPO</name>
<keyword evidence="1" id="KW-0175">Coiled coil</keyword>
<gene>
    <name evidence="5" type="primary">LOC111083465</name>
</gene>
<keyword evidence="4" id="KW-1185">Reference proteome</keyword>
<feature type="compositionally biased region" description="Polar residues" evidence="2">
    <location>
        <begin position="864"/>
        <end position="876"/>
    </location>
</feature>
<feature type="region of interest" description="Disordered" evidence="2">
    <location>
        <begin position="1445"/>
        <end position="1485"/>
    </location>
</feature>
<feature type="compositionally biased region" description="Low complexity" evidence="2">
    <location>
        <begin position="209"/>
        <end position="243"/>
    </location>
</feature>
<feature type="compositionally biased region" description="Pro residues" evidence="2">
    <location>
        <begin position="245"/>
        <end position="321"/>
    </location>
</feature>
<feature type="domain" description="FH2" evidence="3">
    <location>
        <begin position="355"/>
        <end position="748"/>
    </location>
</feature>
<feature type="region of interest" description="Disordered" evidence="2">
    <location>
        <begin position="209"/>
        <end position="339"/>
    </location>
</feature>
<feature type="region of interest" description="Disordered" evidence="2">
    <location>
        <begin position="1842"/>
        <end position="1895"/>
    </location>
</feature>
<feature type="compositionally biased region" description="Basic and acidic residues" evidence="2">
    <location>
        <begin position="1170"/>
        <end position="1183"/>
    </location>
</feature>
<evidence type="ECO:0000256" key="2">
    <source>
        <dbReference type="SAM" id="MobiDB-lite"/>
    </source>
</evidence>
<protein>
    <submittedName>
        <fullName evidence="5">LOW QUALITY PROTEIN: formin-J-like</fullName>
    </submittedName>
</protein>
<feature type="compositionally biased region" description="Polar residues" evidence="2">
    <location>
        <begin position="756"/>
        <end position="767"/>
    </location>
</feature>
<evidence type="ECO:0000313" key="4">
    <source>
        <dbReference type="Proteomes" id="UP000694941"/>
    </source>
</evidence>
<dbReference type="RefSeq" id="XP_022235714.1">
    <property type="nucleotide sequence ID" value="XM_022380006.1"/>
</dbReference>
<evidence type="ECO:0000259" key="3">
    <source>
        <dbReference type="PROSITE" id="PS51444"/>
    </source>
</evidence>
<dbReference type="InterPro" id="IPR015425">
    <property type="entry name" value="FH2_Formin"/>
</dbReference>
<feature type="compositionally biased region" description="Polar residues" evidence="2">
    <location>
        <begin position="1508"/>
        <end position="1532"/>
    </location>
</feature>
<organism evidence="4 5">
    <name type="scientific">Limulus polyphemus</name>
    <name type="common">Atlantic horseshoe crab</name>
    <dbReference type="NCBI Taxonomy" id="6850"/>
    <lineage>
        <taxon>Eukaryota</taxon>
        <taxon>Metazoa</taxon>
        <taxon>Ecdysozoa</taxon>
        <taxon>Arthropoda</taxon>
        <taxon>Chelicerata</taxon>
        <taxon>Merostomata</taxon>
        <taxon>Xiphosura</taxon>
        <taxon>Limulidae</taxon>
        <taxon>Limulus</taxon>
    </lineage>
</organism>
<evidence type="ECO:0000313" key="5">
    <source>
        <dbReference type="RefSeq" id="XP_022235714.1"/>
    </source>
</evidence>
<feature type="region of interest" description="Disordered" evidence="2">
    <location>
        <begin position="840"/>
        <end position="879"/>
    </location>
</feature>
<feature type="compositionally biased region" description="Polar residues" evidence="2">
    <location>
        <begin position="1445"/>
        <end position="1483"/>
    </location>
</feature>
<feature type="region of interest" description="Disordered" evidence="2">
    <location>
        <begin position="742"/>
        <end position="767"/>
    </location>
</feature>
<feature type="region of interest" description="Disordered" evidence="2">
    <location>
        <begin position="1621"/>
        <end position="1733"/>
    </location>
</feature>
<feature type="coiled-coil region" evidence="1">
    <location>
        <begin position="635"/>
        <end position="701"/>
    </location>
</feature>
<dbReference type="Pfam" id="PF02181">
    <property type="entry name" value="FH2"/>
    <property type="match status" value="1"/>
</dbReference>
<feature type="compositionally biased region" description="Basic and acidic residues" evidence="2">
    <location>
        <begin position="1865"/>
        <end position="1881"/>
    </location>
</feature>
<dbReference type="Proteomes" id="UP000694941">
    <property type="component" value="Unplaced"/>
</dbReference>
<dbReference type="Gene3D" id="1.10.238.150">
    <property type="entry name" value="Formin, FH3 diaphanous domain"/>
    <property type="match status" value="1"/>
</dbReference>
<feature type="compositionally biased region" description="Pro residues" evidence="2">
    <location>
        <begin position="328"/>
        <end position="339"/>
    </location>
</feature>
<dbReference type="PRINTS" id="PR01217">
    <property type="entry name" value="PRICHEXTENSN"/>
</dbReference>
<feature type="region of interest" description="Disordered" evidence="2">
    <location>
        <begin position="413"/>
        <end position="440"/>
    </location>
</feature>
<feature type="region of interest" description="Disordered" evidence="2">
    <location>
        <begin position="1351"/>
        <end position="1371"/>
    </location>
</feature>
<dbReference type="SUPFAM" id="SSF101447">
    <property type="entry name" value="Formin homology 2 domain (FH2 domain)"/>
    <property type="match status" value="1"/>
</dbReference>
<accession>A0ABM1RWF9</accession>
<dbReference type="PANTHER" id="PTHR46345">
    <property type="entry name" value="INVERTED FORMIN-2"/>
    <property type="match status" value="1"/>
</dbReference>
<feature type="compositionally biased region" description="Basic and acidic residues" evidence="2">
    <location>
        <begin position="1621"/>
        <end position="1636"/>
    </location>
</feature>
<sequence>MGHPYKMAGIDFVVLDDKYYPDEDTNVTSHEKMKDVFNAILSQVENTPEEQIFHKLLQHLLNINTSLKTMKEIIWETAERLVHRATLVDNKEDAEKLLAHIRAFRHFTNSFISENDCCKSRRIKFQNDNKENRRSVMVQCSLEEFNVSIYPSQCFPPLSLTQESLKRHTDSEKKKFQSFSNSELEISIPSTDSYSLPASPNFSHNISTPISSTSCSSSSSLSSPQSSPLSPKSSPSFTPLSTLICPPPPPPPPPFLGAPPPPPPPPPPFLGAPPPPPPPPFLCAPPPPPPPPPPSLGAPPLPPPQPPPSLGAPPPPPPLPPSLLGTSLPPPPPPLGALPPPVPGMLSMIHAALPQQAIPKPKSKMVSLNWNKIPIQKVVGRNNLWALVAASHKVTSNILDFEEMEGLFCQKAKGTSKHGKDYTDVGNKNSTDLSNQKKKESQEINLLDGKRSLNVNIFLKQFHSPHGDIIQDLRKGIPTQLGIEELKGLLKILPEDDEIKLLKGYTGDIQRLGSAEKFFSQLLGLPGYKLRIESLLLKEEFDSIFVSLKEGLETMKFAAREIKECQSLHEILFMVLVAGNFLNAGKYAGNAAGFKMIRVSSFSDLYANQAEWKKTELLKLPDEMKNLENTAKFSLEVLKADIKSLNDRTNSLSKQLLTAHQDLRNQMESFTNEAKKKIEAVSEEAKELDKLKDDLAEFLCEDAATFNLDECFTVFRSFCHKFRGVIQENKLRHEQELKAEMRRKKMKEQDTRRKQSTPVSSRYRSPTLCGNETLTNIVGTLLDDGLPDFQARIPRLRNNSDDSSSVALSRTSSISSLSTCWDNSESSELSSISCDSSKRRNRRSEIFSENEDDISPILPDSSDQESTGYSSMSCSEDGSFDRQSLFRKSLKKRRKSLLLAEMNERDRVILSVPCLETSEEEEKEQKPQTSPEVFVEDIIDEEEMFSTERNAERTVQDINRNGNDAQLQLSPTTIAEQLSDTIRNGTNLTRDSKLYHSMREYSTNETPIIEAHNINDDIGIHNPRIKDKSMFRKSTFNMLYSSEPVEKQEGRIRTPEMENDFFKEEIRIKETQTITTETSLVEIDFENSNNSCMTQLETKSNNFESASSCTLTESLSLLQSPDQHAKGSVLSENPYSSNMLKSCPEEECFEIKCDFSNLTKQLPSSSSQGEIHHSVNHEEEQSEKQAQVSDNSQNANISHQKTGKLSFFNKKIDDVVADTGTQGKYLVRADDSLSNEYINNIPGSDQQNELYQDIKDFTTENISKDANTIKKDDFQVLHQSTKVQVNSTERTDILNEDGVNEKDSTEIISNQSSQRCENSDFDDSMEPETVETCHLKNAEREKGFSRFSRHKQTVGESTESYGKPKPFQGFRDMKDKHSNRELQTMKHTGLKPPLRVKETVGNVLPQQKVKKTLPDRLVNTQYSPSYRSQTVNNLQNKKLKASVNSVSGLTKSNSSRLSQKLPASSTTKKANITQKGTETNQNAIALKKSTSHLTLTEKTKSKVYSKVNKPQFNQAPTQKSKLPSKPNHSSGIKHSETIHKEKHGPNLMRKKNGDISVNSKKSISREDVKGSSLENGERRTNCSNTFASNCSLTTAYNSSDSAYDTEASNFSYSNQIKYRVEEESSETPKMENDPKTSYKTNGQRPKRVDIACHKDKIKVQSISKPKANTTTHSNSSNTIKPKQNRKEGILNKPLKSQTSSKSFETRGKTQKNSNKADMKFQVSQRRSDTMSKASMPLNRQLKDSTNKEIPISLKAKKKLEANLKPSERKCNTSGKKSTPLLTDQVASSKKLLHGNHSAPENPERHFVRKANQTRTGGSSTFNRFSTVASKPDVLKNSKVNVSDLPKSNLSRSASVTATRKPHINLTERKKNTAKSSTEKAKTNLPLKKSASVRYN</sequence>
<feature type="region of interest" description="Disordered" evidence="2">
    <location>
        <begin position="1501"/>
        <end position="1579"/>
    </location>
</feature>
<evidence type="ECO:0000256" key="1">
    <source>
        <dbReference type="SAM" id="Coils"/>
    </source>
</evidence>
<dbReference type="SUPFAM" id="SSF48371">
    <property type="entry name" value="ARM repeat"/>
    <property type="match status" value="1"/>
</dbReference>
<proteinExistence type="predicted"/>
<dbReference type="InterPro" id="IPR016024">
    <property type="entry name" value="ARM-type_fold"/>
</dbReference>
<dbReference type="GeneID" id="111083465"/>
<feature type="region of interest" description="Disordered" evidence="2">
    <location>
        <begin position="1162"/>
        <end position="1200"/>
    </location>
</feature>
<dbReference type="PANTHER" id="PTHR46345:SF8">
    <property type="entry name" value="FORMIN 3, ISOFORM B"/>
    <property type="match status" value="1"/>
</dbReference>
<dbReference type="InterPro" id="IPR042201">
    <property type="entry name" value="FH2_Formin_sf"/>
</dbReference>